<dbReference type="Gene3D" id="3.60.20.10">
    <property type="entry name" value="Glutamine Phosphoribosylpyrophosphate, subunit 1, domain 1"/>
    <property type="match status" value="1"/>
</dbReference>
<dbReference type="PANTHER" id="PTHR32194:SF0">
    <property type="entry name" value="ATP-DEPENDENT PROTEASE SUBUNIT HSLV"/>
    <property type="match status" value="1"/>
</dbReference>
<dbReference type="EMBL" id="NJBO01000003">
    <property type="protein sequence ID" value="TKJ43614.1"/>
    <property type="molecule type" value="Genomic_DNA"/>
</dbReference>
<dbReference type="InterPro" id="IPR022281">
    <property type="entry name" value="ATP-dep_Prtase_HsIV_su"/>
</dbReference>
<comment type="caution">
    <text evidence="8">The sequence shown here is derived from an EMBL/GenBank/DDBJ whole genome shotgun (WGS) entry which is preliminary data.</text>
</comment>
<dbReference type="PROSITE" id="PS51476">
    <property type="entry name" value="PROTEASOME_BETA_2"/>
    <property type="match status" value="1"/>
</dbReference>
<comment type="subcellular location">
    <subcellularLocation>
        <location evidence="1">Cytoplasm</location>
    </subcellularLocation>
</comment>
<dbReference type="GO" id="GO:0051603">
    <property type="term" value="P:proteolysis involved in protein catabolic process"/>
    <property type="evidence" value="ECO:0007669"/>
    <property type="project" value="InterPro"/>
</dbReference>
<evidence type="ECO:0000256" key="3">
    <source>
        <dbReference type="ARBA" id="ARBA00022490"/>
    </source>
</evidence>
<evidence type="ECO:0000256" key="6">
    <source>
        <dbReference type="ARBA" id="ARBA00022801"/>
    </source>
</evidence>
<keyword evidence="4" id="KW-0645">Protease</keyword>
<dbReference type="Proteomes" id="UP000317778">
    <property type="component" value="Unassembled WGS sequence"/>
</dbReference>
<dbReference type="InterPro" id="IPR023333">
    <property type="entry name" value="Proteasome_suB-type"/>
</dbReference>
<dbReference type="AlphaFoldDB" id="A0A532V8R7"/>
<protein>
    <submittedName>
        <fullName evidence="8">HslU--HslV peptidase proteolytic subunit</fullName>
    </submittedName>
</protein>
<dbReference type="InterPro" id="IPR001353">
    <property type="entry name" value="Proteasome_sua/b"/>
</dbReference>
<keyword evidence="7" id="KW-0915">Sodium</keyword>
<sequence>MTSKIRSTTVLGMLDSKKKVAVIGADGQVTLGETVMKHTARKIRRIGDHILIGFAGSTADALTLYEKFETKVNEHPSNITRAVIELAKEWRMDRALRRLEAFMAILDPEHAFLVSGSGDIIEPDDAIVAIGSGAPYALAAARALARHSKLSAREIVETSIRISSEICLYTNAEVHIEETS</sequence>
<dbReference type="GO" id="GO:0005839">
    <property type="term" value="C:proteasome core complex"/>
    <property type="evidence" value="ECO:0007669"/>
    <property type="project" value="InterPro"/>
</dbReference>
<keyword evidence="6" id="KW-0378">Hydrolase</keyword>
<dbReference type="GO" id="GO:0004298">
    <property type="term" value="F:threonine-type endopeptidase activity"/>
    <property type="evidence" value="ECO:0007669"/>
    <property type="project" value="InterPro"/>
</dbReference>
<comment type="similarity">
    <text evidence="2">Belongs to the peptidase T1B family. HslV subfamily.</text>
</comment>
<dbReference type="GO" id="GO:0046872">
    <property type="term" value="F:metal ion binding"/>
    <property type="evidence" value="ECO:0007669"/>
    <property type="project" value="UniProtKB-KW"/>
</dbReference>
<dbReference type="GO" id="GO:0009376">
    <property type="term" value="C:HslUV protease complex"/>
    <property type="evidence" value="ECO:0007669"/>
    <property type="project" value="InterPro"/>
</dbReference>
<evidence type="ECO:0000313" key="9">
    <source>
        <dbReference type="Proteomes" id="UP000317778"/>
    </source>
</evidence>
<proteinExistence type="inferred from homology"/>
<dbReference type="NCBIfam" id="NF003964">
    <property type="entry name" value="PRK05456.1"/>
    <property type="match status" value="1"/>
</dbReference>
<accession>A0A532V8R7</accession>
<evidence type="ECO:0000256" key="4">
    <source>
        <dbReference type="ARBA" id="ARBA00022670"/>
    </source>
</evidence>
<dbReference type="NCBIfam" id="TIGR03692">
    <property type="entry name" value="ATP_dep_HslV"/>
    <property type="match status" value="1"/>
</dbReference>
<evidence type="ECO:0000256" key="2">
    <source>
        <dbReference type="ARBA" id="ARBA00006053"/>
    </source>
</evidence>
<dbReference type="PANTHER" id="PTHR32194">
    <property type="entry name" value="METALLOPROTEASE TLDD"/>
    <property type="match status" value="1"/>
</dbReference>
<evidence type="ECO:0000313" key="8">
    <source>
        <dbReference type="EMBL" id="TKJ43614.1"/>
    </source>
</evidence>
<keyword evidence="3" id="KW-0963">Cytoplasm</keyword>
<keyword evidence="5" id="KW-0479">Metal-binding</keyword>
<organism evidence="8 9">
    <name type="scientific">candidate division TA06 bacterium B3_TA06</name>
    <dbReference type="NCBI Taxonomy" id="2012487"/>
    <lineage>
        <taxon>Bacteria</taxon>
        <taxon>Bacteria division TA06</taxon>
    </lineage>
</organism>
<gene>
    <name evidence="8" type="ORF">CEE36_02730</name>
</gene>
<dbReference type="SUPFAM" id="SSF56235">
    <property type="entry name" value="N-terminal nucleophile aminohydrolases (Ntn hydrolases)"/>
    <property type="match status" value="1"/>
</dbReference>
<dbReference type="InterPro" id="IPR029055">
    <property type="entry name" value="Ntn_hydrolases_N"/>
</dbReference>
<dbReference type="Pfam" id="PF00227">
    <property type="entry name" value="Proteasome"/>
    <property type="match status" value="1"/>
</dbReference>
<evidence type="ECO:0000256" key="5">
    <source>
        <dbReference type="ARBA" id="ARBA00022723"/>
    </source>
</evidence>
<reference evidence="8 9" key="1">
    <citation type="submission" date="2017-06" db="EMBL/GenBank/DDBJ databases">
        <title>Novel microbial phyla capable of carbon fixation and sulfur reduction in deep-sea sediments.</title>
        <authorList>
            <person name="Huang J."/>
            <person name="Baker B."/>
            <person name="Wang Y."/>
        </authorList>
    </citation>
    <scope>NUCLEOTIDE SEQUENCE [LARGE SCALE GENOMIC DNA]</scope>
    <source>
        <strain evidence="8">B3_TA06</strain>
    </source>
</reference>
<evidence type="ECO:0000256" key="1">
    <source>
        <dbReference type="ARBA" id="ARBA00004496"/>
    </source>
</evidence>
<evidence type="ECO:0000256" key="7">
    <source>
        <dbReference type="ARBA" id="ARBA00023053"/>
    </source>
</evidence>
<name>A0A532V8R7_UNCT6</name>